<gene>
    <name evidence="2" type="ORF">ASTO00021_LOCUS16848</name>
    <name evidence="3" type="ORF">ASTO00021_LOCUS16849</name>
    <name evidence="4" type="ORF">ASTO00021_LOCUS16850</name>
</gene>
<reference evidence="2" key="1">
    <citation type="submission" date="2021-01" db="EMBL/GenBank/DDBJ databases">
        <authorList>
            <person name="Corre E."/>
            <person name="Pelletier E."/>
            <person name="Niang G."/>
            <person name="Scheremetjew M."/>
            <person name="Finn R."/>
            <person name="Kale V."/>
            <person name="Holt S."/>
            <person name="Cochrane G."/>
            <person name="Meng A."/>
            <person name="Brown T."/>
            <person name="Cohen L."/>
        </authorList>
    </citation>
    <scope>NUCLEOTIDE SEQUENCE</scope>
    <source>
        <strain evidence="2">GSBS06</strain>
    </source>
</reference>
<evidence type="ECO:0000313" key="3">
    <source>
        <dbReference type="EMBL" id="CAE0446858.1"/>
    </source>
</evidence>
<evidence type="ECO:0000256" key="1">
    <source>
        <dbReference type="SAM" id="MobiDB-lite"/>
    </source>
</evidence>
<dbReference type="EMBL" id="HBIN01021956">
    <property type="protein sequence ID" value="CAE0446859.1"/>
    <property type="molecule type" value="Transcribed_RNA"/>
</dbReference>
<dbReference type="EMBL" id="HBIN01021954">
    <property type="protein sequence ID" value="CAE0446857.1"/>
    <property type="molecule type" value="Transcribed_RNA"/>
</dbReference>
<evidence type="ECO:0000313" key="2">
    <source>
        <dbReference type="EMBL" id="CAE0446857.1"/>
    </source>
</evidence>
<dbReference type="AlphaFoldDB" id="A0A6S8FEU9"/>
<protein>
    <submittedName>
        <fullName evidence="2">Uncharacterized protein</fullName>
    </submittedName>
</protein>
<accession>A0A6S8FEU9</accession>
<evidence type="ECO:0000313" key="4">
    <source>
        <dbReference type="EMBL" id="CAE0446859.1"/>
    </source>
</evidence>
<dbReference type="EMBL" id="HBIN01021955">
    <property type="protein sequence ID" value="CAE0446858.1"/>
    <property type="molecule type" value="Transcribed_RNA"/>
</dbReference>
<name>A0A6S8FEU9_9STRA</name>
<sequence length="101" mass="12408">MYVLVYFACLFTCFFKGKYQPWRKVLGKYERNYGCFRHHEKRKAKIDRFGLRQGWEPFDQWPHPASDRAQQINPQQNRNDLVHRNLKLRPLRKRGKRVESQ</sequence>
<organism evidence="2">
    <name type="scientific">Aplanochytrium stocchinoi</name>
    <dbReference type="NCBI Taxonomy" id="215587"/>
    <lineage>
        <taxon>Eukaryota</taxon>
        <taxon>Sar</taxon>
        <taxon>Stramenopiles</taxon>
        <taxon>Bigyra</taxon>
        <taxon>Labyrinthulomycetes</taxon>
        <taxon>Thraustochytrida</taxon>
        <taxon>Thraustochytriidae</taxon>
        <taxon>Aplanochytrium</taxon>
    </lineage>
</organism>
<feature type="region of interest" description="Disordered" evidence="1">
    <location>
        <begin position="64"/>
        <end position="86"/>
    </location>
</feature>
<feature type="compositionally biased region" description="Polar residues" evidence="1">
    <location>
        <begin position="68"/>
        <end position="79"/>
    </location>
</feature>
<proteinExistence type="predicted"/>